<evidence type="ECO:0000313" key="2">
    <source>
        <dbReference type="EMBL" id="KJY54525.1"/>
    </source>
</evidence>
<dbReference type="Proteomes" id="UP000033533">
    <property type="component" value="Unassembled WGS sequence"/>
</dbReference>
<keyword evidence="1" id="KW-0812">Transmembrane</keyword>
<comment type="caution">
    <text evidence="2">The sequence shown here is derived from an EMBL/GenBank/DDBJ whole genome shotgun (WGS) entry which is preliminary data.</text>
</comment>
<gene>
    <name evidence="2" type="ORF">JF76_15480</name>
</gene>
<dbReference type="InterPro" id="IPR050303">
    <property type="entry name" value="GatZ_KbaZ_carbometab"/>
</dbReference>
<dbReference type="STRING" id="1218493.JF76_15480"/>
<sequence>MVTDLMNFKPQYNRIVKKNDLQKIFWRSIPLNHSWNYERMANVGFAWALMPLLKKLYPKKKDFSQALTRHLELYNVTQYISTFPMGIAAAMEEENSLNSDFDESSISNVKTALMGPLSGIGDSFFWGTVRVIATGISLPLALQGNVLGPILFFLIFNSVHYLFRYYGTFLGYGLGTNVISEVEQSGLMGKLTKYASIVGMIVVGAMTMDMVKVKFVSKIGSTKAGGSTVQSLLDGIFPGISVLIVFGLTYWLLKKKLNPLWIMLIMLLVSIAGAYFKVLG</sequence>
<dbReference type="PATRIC" id="fig|1218493.3.peg.1621"/>
<dbReference type="PANTHER" id="PTHR32502:SF23">
    <property type="entry name" value="TRANSPORT PROTEIN, PTS SYSTEM"/>
    <property type="match status" value="1"/>
</dbReference>
<name>A0A0F4L7B8_9LACO</name>
<dbReference type="GO" id="GO:0005886">
    <property type="term" value="C:plasma membrane"/>
    <property type="evidence" value="ECO:0007669"/>
    <property type="project" value="TreeGrafter"/>
</dbReference>
<protein>
    <submittedName>
        <fullName evidence="2">PTS Man IID</fullName>
    </submittedName>
</protein>
<dbReference type="InterPro" id="IPR004704">
    <property type="entry name" value="PTS_IID_man"/>
</dbReference>
<dbReference type="EMBL" id="JXBY01000025">
    <property type="protein sequence ID" value="KJY54525.1"/>
    <property type="molecule type" value="Genomic_DNA"/>
</dbReference>
<organism evidence="2 3">
    <name type="scientific">Lactobacillus kullabergensis</name>
    <dbReference type="NCBI Taxonomy" id="1218493"/>
    <lineage>
        <taxon>Bacteria</taxon>
        <taxon>Bacillati</taxon>
        <taxon>Bacillota</taxon>
        <taxon>Bacilli</taxon>
        <taxon>Lactobacillales</taxon>
        <taxon>Lactobacillaceae</taxon>
        <taxon>Lactobacillus</taxon>
    </lineage>
</organism>
<feature type="transmembrane region" description="Helical" evidence="1">
    <location>
        <begin position="194"/>
        <end position="211"/>
    </location>
</feature>
<feature type="transmembrane region" description="Helical" evidence="1">
    <location>
        <begin position="232"/>
        <end position="253"/>
    </location>
</feature>
<keyword evidence="1" id="KW-0472">Membrane</keyword>
<proteinExistence type="predicted"/>
<dbReference type="PANTHER" id="PTHR32502">
    <property type="entry name" value="N-ACETYLGALACTOSAMINE PERMEASE II COMPONENT-RELATED"/>
    <property type="match status" value="1"/>
</dbReference>
<evidence type="ECO:0000313" key="3">
    <source>
        <dbReference type="Proteomes" id="UP000033533"/>
    </source>
</evidence>
<feature type="transmembrane region" description="Helical" evidence="1">
    <location>
        <begin position="259"/>
        <end position="279"/>
    </location>
</feature>
<dbReference type="PROSITE" id="PS51108">
    <property type="entry name" value="PTS_EIID"/>
    <property type="match status" value="1"/>
</dbReference>
<dbReference type="AlphaFoldDB" id="A0A0F4L7B8"/>
<accession>A0A0F4L7B8</accession>
<dbReference type="Pfam" id="PF03613">
    <property type="entry name" value="EIID-AGA"/>
    <property type="match status" value="1"/>
</dbReference>
<keyword evidence="1" id="KW-1133">Transmembrane helix</keyword>
<reference evidence="2 3" key="1">
    <citation type="submission" date="2014-12" db="EMBL/GenBank/DDBJ databases">
        <title>Comparative genomics of the lactic acid bacteria isolated from the honey bee gut.</title>
        <authorList>
            <person name="Ellegaard K.M."/>
            <person name="Tamarit D."/>
            <person name="Javelind E."/>
            <person name="Olofsson T."/>
            <person name="Andersson S.G."/>
            <person name="Vasquez A."/>
        </authorList>
    </citation>
    <scope>NUCLEOTIDE SEQUENCE [LARGE SCALE GENOMIC DNA]</scope>
    <source>
        <strain evidence="2 3">Biut2</strain>
    </source>
</reference>
<dbReference type="HOGENOM" id="CLU_060742_0_0_9"/>
<evidence type="ECO:0000256" key="1">
    <source>
        <dbReference type="SAM" id="Phobius"/>
    </source>
</evidence>
<dbReference type="GO" id="GO:0009401">
    <property type="term" value="P:phosphoenolpyruvate-dependent sugar phosphotransferase system"/>
    <property type="evidence" value="ECO:0007669"/>
    <property type="project" value="InterPro"/>
</dbReference>